<dbReference type="InterPro" id="IPR036249">
    <property type="entry name" value="Thioredoxin-like_sf"/>
</dbReference>
<dbReference type="AlphaFoldDB" id="B1N0H8"/>
<dbReference type="PANTHER" id="PTHR13887:SF41">
    <property type="entry name" value="THIOREDOXIN SUPERFAMILY PROTEIN"/>
    <property type="match status" value="1"/>
</dbReference>
<dbReference type="EMBL" id="DQ489738">
    <property type="protein sequence ID" value="ACA83583.1"/>
    <property type="molecule type" value="Genomic_DNA"/>
</dbReference>
<keyword evidence="2" id="KW-0614">Plasmid</keyword>
<dbReference type="HOGENOM" id="CLU_069253_0_2_9"/>
<evidence type="ECO:0000313" key="3">
    <source>
        <dbReference type="Proteomes" id="UP000002166"/>
    </source>
</evidence>
<dbReference type="PANTHER" id="PTHR13887">
    <property type="entry name" value="GLUTATHIONE S-TRANSFERASE KAPPA"/>
    <property type="match status" value="1"/>
</dbReference>
<sequence length="219" mass="25011">MEIKYWSDIACPFCYIGSNRMKRAMKELGIYNTTELEFKSFELDPTTSKETTEGYINHFTQGNKSMEDQAKQQMAYIEKMAHDDGLSMDINSVIPTNTVDAHRLIKLANSKHDPVLTENLIRRFYQVYFNDGRSIADHNVLVNAATEVGLYKDEVEVILNSDKYFQEVKADEIEAMQSGIHAAPFFVINNKYGINGAQPYEVFINALKQVQDEEDKAKG</sequence>
<dbReference type="Proteomes" id="UP000002166">
    <property type="component" value="Plasmid pLCK3"/>
</dbReference>
<dbReference type="Pfam" id="PF01323">
    <property type="entry name" value="DSBA"/>
    <property type="match status" value="1"/>
</dbReference>
<keyword evidence="2" id="KW-0413">Isomerase</keyword>
<accession>B1N0H8</accession>
<dbReference type="RefSeq" id="WP_012304812.1">
    <property type="nucleotide sequence ID" value="NC_010467.1"/>
</dbReference>
<feature type="domain" description="DSBA-like thioredoxin" evidence="1">
    <location>
        <begin position="3"/>
        <end position="207"/>
    </location>
</feature>
<dbReference type="OrthoDB" id="9799122at2"/>
<geneLocation type="plasmid" evidence="2 3">
    <name>pLCK3</name>
</geneLocation>
<dbReference type="Gene3D" id="3.40.30.10">
    <property type="entry name" value="Glutaredoxin"/>
    <property type="match status" value="1"/>
</dbReference>
<dbReference type="GO" id="GO:0016491">
    <property type="term" value="F:oxidoreductase activity"/>
    <property type="evidence" value="ECO:0007669"/>
    <property type="project" value="InterPro"/>
</dbReference>
<keyword evidence="3" id="KW-1185">Reference proteome</keyword>
<dbReference type="KEGG" id="lci:LCK_p300012"/>
<reference evidence="2 3" key="1">
    <citation type="journal article" date="2008" name="J. Bacteriol.">
        <title>Complete genome sequence of Leuconostoc citreum KM20.</title>
        <authorList>
            <person name="Kim J.F."/>
            <person name="Jeong H."/>
            <person name="Lee J.-S."/>
            <person name="Choi S.-H."/>
            <person name="Ha M."/>
            <person name="Hur C.-G."/>
            <person name="Kim J.-S."/>
            <person name="Lee S."/>
            <person name="Park H.-S."/>
            <person name="Park Y.-H."/>
            <person name="Oh T.K."/>
        </authorList>
    </citation>
    <scope>NUCLEOTIDE SEQUENCE [LARGE SCALE GENOMIC DNA]</scope>
    <source>
        <strain evidence="2 3">KM20</strain>
    </source>
</reference>
<dbReference type="CDD" id="cd03024">
    <property type="entry name" value="DsbA_FrnE"/>
    <property type="match status" value="1"/>
</dbReference>
<name>B1N0H8_LEUCK</name>
<evidence type="ECO:0000259" key="1">
    <source>
        <dbReference type="Pfam" id="PF01323"/>
    </source>
</evidence>
<protein>
    <submittedName>
        <fullName evidence="2">Protein-disulfide isomerase</fullName>
    </submittedName>
</protein>
<dbReference type="InterPro" id="IPR001853">
    <property type="entry name" value="DSBA-like_thioredoxin_dom"/>
</dbReference>
<dbReference type="SUPFAM" id="SSF52833">
    <property type="entry name" value="Thioredoxin-like"/>
    <property type="match status" value="1"/>
</dbReference>
<proteinExistence type="predicted"/>
<evidence type="ECO:0000313" key="2">
    <source>
        <dbReference type="EMBL" id="ACA83583.1"/>
    </source>
</evidence>
<organism evidence="2 3">
    <name type="scientific">Leuconostoc citreum (strain KM20)</name>
    <dbReference type="NCBI Taxonomy" id="349519"/>
    <lineage>
        <taxon>Bacteria</taxon>
        <taxon>Bacillati</taxon>
        <taxon>Bacillota</taxon>
        <taxon>Bacilli</taxon>
        <taxon>Lactobacillales</taxon>
        <taxon>Lactobacillaceae</taxon>
        <taxon>Leuconostoc</taxon>
    </lineage>
</organism>
<dbReference type="GO" id="GO:0016853">
    <property type="term" value="F:isomerase activity"/>
    <property type="evidence" value="ECO:0007669"/>
    <property type="project" value="UniProtKB-KW"/>
</dbReference>
<gene>
    <name evidence="2" type="primary">frnE</name>
    <name evidence="2" type="ordered locus">LCK_p300012</name>
</gene>